<feature type="compositionally biased region" description="Low complexity" evidence="1">
    <location>
        <begin position="11"/>
        <end position="33"/>
    </location>
</feature>
<dbReference type="PRINTS" id="PR01217">
    <property type="entry name" value="PRICHEXTENSN"/>
</dbReference>
<dbReference type="AlphaFoldDB" id="A0A4R2N4H5"/>
<name>A0A4R2N4H5_9BURK</name>
<dbReference type="GO" id="GO:0042834">
    <property type="term" value="F:peptidoglycan binding"/>
    <property type="evidence" value="ECO:0007669"/>
    <property type="project" value="InterPro"/>
</dbReference>
<dbReference type="Proteomes" id="UP000295182">
    <property type="component" value="Unassembled WGS sequence"/>
</dbReference>
<evidence type="ECO:0000256" key="2">
    <source>
        <dbReference type="SAM" id="Phobius"/>
    </source>
</evidence>
<organism evidence="4 5">
    <name type="scientific">Simplicispira metamorpha</name>
    <dbReference type="NCBI Taxonomy" id="80881"/>
    <lineage>
        <taxon>Bacteria</taxon>
        <taxon>Pseudomonadati</taxon>
        <taxon>Pseudomonadota</taxon>
        <taxon>Betaproteobacteria</taxon>
        <taxon>Burkholderiales</taxon>
        <taxon>Comamonadaceae</taxon>
        <taxon>Simplicispira</taxon>
    </lineage>
</organism>
<sequence>MATSDMPFPKSATPGTSTTAAVPAPGAASGAAPAGAGGPSAAAAVARAGGGSTTTAKASPSPLATLYHSALGPVGLAHYLRVFALFDATGKARPGWNWGAALLTLHWMLLHQLWRPALAYAATGAALVWLAWGIDPALLPWPASVQWGLLAGFVVLGTVLPGLYGDALLHAYTEQRIHNAIGASKTIAEARLRLGQHASSRQRAGWQAAIHAVLLCVAAAIALFSGTPPRRAASSTAPEAFLTPSGSTPAASAPTTAPASDLDARLAAAAATAVASAMPAPAALPTPQQAVTAAVAPPPPAPAPAPQAAPAPVVSPPAQSSALVGSAVAPASGPASGATAGTQTPAKAAPTAAPAPKPLPPAVAEPAPKVRTPPPAKTRSADKTAPEDEKKATPPAKTPTKVATPPPAKVPAKVPAKTPAKASTKVPAKTPAKVPTTPPATAAPATTAAATDSADTPAHSYFINTGSFADASNAARVLLIITGSGLPAVQQEVTGNQNTYHRVRVGPFYSREQADRAAASLRKMRLEAVVYRR</sequence>
<feature type="compositionally biased region" description="Low complexity" evidence="1">
    <location>
        <begin position="316"/>
        <end position="352"/>
    </location>
</feature>
<feature type="region of interest" description="Disordered" evidence="1">
    <location>
        <begin position="1"/>
        <end position="33"/>
    </location>
</feature>
<evidence type="ECO:0000259" key="3">
    <source>
        <dbReference type="PROSITE" id="PS51724"/>
    </source>
</evidence>
<feature type="region of interest" description="Disordered" evidence="1">
    <location>
        <begin position="233"/>
        <end position="259"/>
    </location>
</feature>
<feature type="compositionally biased region" description="Low complexity" evidence="1">
    <location>
        <begin position="393"/>
        <end position="403"/>
    </location>
</feature>
<dbReference type="EMBL" id="SLXH01000025">
    <property type="protein sequence ID" value="TCP15373.1"/>
    <property type="molecule type" value="Genomic_DNA"/>
</dbReference>
<keyword evidence="2" id="KW-0812">Transmembrane</keyword>
<dbReference type="InterPro" id="IPR036680">
    <property type="entry name" value="SPOR-like_sf"/>
</dbReference>
<dbReference type="GO" id="GO:0051301">
    <property type="term" value="P:cell division"/>
    <property type="evidence" value="ECO:0007669"/>
    <property type="project" value="UniProtKB-KW"/>
</dbReference>
<feature type="compositionally biased region" description="Pro residues" evidence="1">
    <location>
        <begin position="353"/>
        <end position="363"/>
    </location>
</feature>
<keyword evidence="4" id="KW-0131">Cell cycle</keyword>
<gene>
    <name evidence="4" type="ORF">EV674_12558</name>
</gene>
<feature type="transmembrane region" description="Helical" evidence="2">
    <location>
        <begin position="146"/>
        <end position="169"/>
    </location>
</feature>
<feature type="domain" description="SPOR" evidence="3">
    <location>
        <begin position="455"/>
        <end position="533"/>
    </location>
</feature>
<reference evidence="4 5" key="1">
    <citation type="submission" date="2019-03" db="EMBL/GenBank/DDBJ databases">
        <title>Genomic Encyclopedia of Type Strains, Phase IV (KMG-IV): sequencing the most valuable type-strain genomes for metagenomic binning, comparative biology and taxonomic classification.</title>
        <authorList>
            <person name="Goeker M."/>
        </authorList>
    </citation>
    <scope>NUCLEOTIDE SEQUENCE [LARGE SCALE GENOMIC DNA]</scope>
    <source>
        <strain evidence="4 5">DSM 1837</strain>
    </source>
</reference>
<proteinExistence type="predicted"/>
<feature type="compositionally biased region" description="Low complexity" evidence="1">
    <location>
        <begin position="243"/>
        <end position="259"/>
    </location>
</feature>
<dbReference type="Gene3D" id="3.30.70.1070">
    <property type="entry name" value="Sporulation related repeat"/>
    <property type="match status" value="1"/>
</dbReference>
<protein>
    <submittedName>
        <fullName evidence="4">Cell division protein FtsN</fullName>
    </submittedName>
</protein>
<dbReference type="PROSITE" id="PS51724">
    <property type="entry name" value="SPOR"/>
    <property type="match status" value="1"/>
</dbReference>
<dbReference type="InterPro" id="IPR007730">
    <property type="entry name" value="SPOR-like_dom"/>
</dbReference>
<accession>A0A4R2N4H5</accession>
<comment type="caution">
    <text evidence="4">The sequence shown here is derived from an EMBL/GenBank/DDBJ whole genome shotgun (WGS) entry which is preliminary data.</text>
</comment>
<keyword evidence="2" id="KW-0472">Membrane</keyword>
<feature type="transmembrane region" description="Helical" evidence="2">
    <location>
        <begin position="117"/>
        <end position="134"/>
    </location>
</feature>
<keyword evidence="4" id="KW-0132">Cell division</keyword>
<feature type="transmembrane region" description="Helical" evidence="2">
    <location>
        <begin position="208"/>
        <end position="226"/>
    </location>
</feature>
<evidence type="ECO:0000313" key="5">
    <source>
        <dbReference type="Proteomes" id="UP000295182"/>
    </source>
</evidence>
<feature type="compositionally biased region" description="Pro residues" evidence="1">
    <location>
        <begin position="296"/>
        <end position="315"/>
    </location>
</feature>
<dbReference type="OrthoDB" id="8912395at2"/>
<dbReference type="SUPFAM" id="SSF110997">
    <property type="entry name" value="Sporulation related repeat"/>
    <property type="match status" value="1"/>
</dbReference>
<feature type="compositionally biased region" description="Basic and acidic residues" evidence="1">
    <location>
        <begin position="379"/>
        <end position="392"/>
    </location>
</feature>
<keyword evidence="2" id="KW-1133">Transmembrane helix</keyword>
<evidence type="ECO:0000256" key="1">
    <source>
        <dbReference type="SAM" id="MobiDB-lite"/>
    </source>
</evidence>
<feature type="compositionally biased region" description="Low complexity" evidence="1">
    <location>
        <begin position="410"/>
        <end position="454"/>
    </location>
</feature>
<evidence type="ECO:0000313" key="4">
    <source>
        <dbReference type="EMBL" id="TCP15373.1"/>
    </source>
</evidence>
<dbReference type="Pfam" id="PF05036">
    <property type="entry name" value="SPOR"/>
    <property type="match status" value="1"/>
</dbReference>
<feature type="region of interest" description="Disordered" evidence="1">
    <location>
        <begin position="289"/>
        <end position="454"/>
    </location>
</feature>
<keyword evidence="5" id="KW-1185">Reference proteome</keyword>
<dbReference type="RefSeq" id="WP_119013754.1">
    <property type="nucleotide sequence ID" value="NZ_QXNC01000022.1"/>
</dbReference>